<protein>
    <submittedName>
        <fullName evidence="4">Pyrimidine-specific ribonucleoside hydrolase RihA</fullName>
        <ecNumber evidence="4">3.2.-.-</ecNumber>
    </submittedName>
</protein>
<dbReference type="GO" id="GO:0008477">
    <property type="term" value="F:purine nucleosidase activity"/>
    <property type="evidence" value="ECO:0007669"/>
    <property type="project" value="TreeGrafter"/>
</dbReference>
<dbReference type="InterPro" id="IPR001910">
    <property type="entry name" value="Inosine/uridine_hydrolase_dom"/>
</dbReference>
<keyword evidence="2 4" id="KW-0326">Glycosidase</keyword>
<dbReference type="Proteomes" id="UP000193570">
    <property type="component" value="Unassembled WGS sequence"/>
</dbReference>
<evidence type="ECO:0000256" key="1">
    <source>
        <dbReference type="ARBA" id="ARBA00022801"/>
    </source>
</evidence>
<dbReference type="InterPro" id="IPR023186">
    <property type="entry name" value="IUNH"/>
</dbReference>
<keyword evidence="5" id="KW-1185">Reference proteome</keyword>
<keyword evidence="1 4" id="KW-0378">Hydrolase</keyword>
<dbReference type="EC" id="3.2.-.-" evidence="4"/>
<name>A0A1X7A5B3_9RHOB</name>
<dbReference type="AlphaFoldDB" id="A0A1X7A5B3"/>
<dbReference type="SUPFAM" id="SSF53590">
    <property type="entry name" value="Nucleoside hydrolase"/>
    <property type="match status" value="1"/>
</dbReference>
<dbReference type="Gene3D" id="3.90.245.10">
    <property type="entry name" value="Ribonucleoside hydrolase-like"/>
    <property type="match status" value="1"/>
</dbReference>
<feature type="domain" description="Inosine/uridine-preferring nucleoside hydrolase" evidence="3">
    <location>
        <begin position="6"/>
        <end position="290"/>
    </location>
</feature>
<reference evidence="4 5" key="1">
    <citation type="submission" date="2017-03" db="EMBL/GenBank/DDBJ databases">
        <authorList>
            <person name="Afonso C.L."/>
            <person name="Miller P.J."/>
            <person name="Scott M.A."/>
            <person name="Spackman E."/>
            <person name="Goraichik I."/>
            <person name="Dimitrov K.M."/>
            <person name="Suarez D.L."/>
            <person name="Swayne D.E."/>
        </authorList>
    </citation>
    <scope>NUCLEOTIDE SEQUENCE [LARGE SCALE GENOMIC DNA]</scope>
    <source>
        <strain evidence="4 5">CECT 8625</strain>
    </source>
</reference>
<evidence type="ECO:0000259" key="3">
    <source>
        <dbReference type="Pfam" id="PF01156"/>
    </source>
</evidence>
<dbReference type="Pfam" id="PF01156">
    <property type="entry name" value="IU_nuc_hydro"/>
    <property type="match status" value="1"/>
</dbReference>
<dbReference type="InterPro" id="IPR036452">
    <property type="entry name" value="Ribo_hydro-like"/>
</dbReference>
<dbReference type="GO" id="GO:0006152">
    <property type="term" value="P:purine nucleoside catabolic process"/>
    <property type="evidence" value="ECO:0007669"/>
    <property type="project" value="TreeGrafter"/>
</dbReference>
<organism evidence="4 5">
    <name type="scientific">Roseivivax jejudonensis</name>
    <dbReference type="NCBI Taxonomy" id="1529041"/>
    <lineage>
        <taxon>Bacteria</taxon>
        <taxon>Pseudomonadati</taxon>
        <taxon>Pseudomonadota</taxon>
        <taxon>Alphaproteobacteria</taxon>
        <taxon>Rhodobacterales</taxon>
        <taxon>Roseobacteraceae</taxon>
        <taxon>Roseivivax</taxon>
    </lineage>
</organism>
<dbReference type="PANTHER" id="PTHR12304:SF4">
    <property type="entry name" value="URIDINE NUCLEOSIDASE"/>
    <property type="match status" value="1"/>
</dbReference>
<dbReference type="GO" id="GO:0005829">
    <property type="term" value="C:cytosol"/>
    <property type="evidence" value="ECO:0007669"/>
    <property type="project" value="TreeGrafter"/>
</dbReference>
<dbReference type="EMBL" id="FWFK01000008">
    <property type="protein sequence ID" value="SLN70752.1"/>
    <property type="molecule type" value="Genomic_DNA"/>
</dbReference>
<gene>
    <name evidence="4" type="primary">rihA_2</name>
    <name evidence="4" type="ORF">ROJ8625_03679</name>
</gene>
<dbReference type="RefSeq" id="WP_200813338.1">
    <property type="nucleotide sequence ID" value="NZ_FWFK01000008.1"/>
</dbReference>
<dbReference type="PANTHER" id="PTHR12304">
    <property type="entry name" value="INOSINE-URIDINE PREFERRING NUCLEOSIDE HYDROLASE"/>
    <property type="match status" value="1"/>
</dbReference>
<accession>A0A1X7A5B3</accession>
<evidence type="ECO:0000256" key="2">
    <source>
        <dbReference type="ARBA" id="ARBA00023295"/>
    </source>
</evidence>
<sequence>MAEGTLWVDTDMGFDDLAALCLLDAAGMPVGGVSLVAGNVALEQVRRNAHGARAAFGWRWPVHDGAAAPLAGRTETAVAILGSMGMRSAGRHLPTVESTASPVSATEAIASWIGEGGRRILALGPLTNLAHLVEAYPVAAERVEIVWMGGSAGPGNHTAAAEFNAFADPEALARLIACGVSLSMVGLDVCRQVQVSHADAVRMRGNGPRAELLADLLEGYVNIAGTGRMALYDPVAAAFCVAHDCVKFAPARLDVELNGTLTRGMTVIEWRAHRAAPNARIATQADASRIRDLFRRGFDAAIKAEGVRP</sequence>
<evidence type="ECO:0000313" key="4">
    <source>
        <dbReference type="EMBL" id="SLN70752.1"/>
    </source>
</evidence>
<proteinExistence type="predicted"/>
<evidence type="ECO:0000313" key="5">
    <source>
        <dbReference type="Proteomes" id="UP000193570"/>
    </source>
</evidence>